<sequence>MLRRKNEKTQLREKNDELVVDVMRLNCELEEYKKEYKSWNKNETEKLALMESNAIIQSKLSQVNTEVTRKQTEVIPRLASFESIRESMFPSFVCSPFVRFFTLKQLKTFGSEALNFFPDHSSERRNRQAESYETSGADVRNFAYPVLLQNKYDRDIVELGQQIKKLQKENLSLKHLLNDQAKQQPRKALANSKKEDAHLLATIRGLQTELNSREKDIARLNKELLDARKTNRRLQQERERVLTTSTSKMRGLCYVIY</sequence>
<dbReference type="AlphaFoldDB" id="A0A6H5HA24"/>
<accession>A0A6H5HA24</accession>
<reference evidence="2 3" key="1">
    <citation type="submission" date="2020-02" db="EMBL/GenBank/DDBJ databases">
        <authorList>
            <person name="Ferguson B K."/>
        </authorList>
    </citation>
    <scope>NUCLEOTIDE SEQUENCE [LARGE SCALE GENOMIC DNA]</scope>
</reference>
<feature type="coiled-coil region" evidence="1">
    <location>
        <begin position="8"/>
        <end position="42"/>
    </location>
</feature>
<evidence type="ECO:0000256" key="1">
    <source>
        <dbReference type="SAM" id="Coils"/>
    </source>
</evidence>
<dbReference type="Proteomes" id="UP000479000">
    <property type="component" value="Unassembled WGS sequence"/>
</dbReference>
<protein>
    <submittedName>
        <fullName evidence="2">Uncharacterized protein</fullName>
    </submittedName>
</protein>
<feature type="coiled-coil region" evidence="1">
    <location>
        <begin position="149"/>
        <end position="240"/>
    </location>
</feature>
<evidence type="ECO:0000313" key="3">
    <source>
        <dbReference type="Proteomes" id="UP000479000"/>
    </source>
</evidence>
<keyword evidence="1" id="KW-0175">Coiled coil</keyword>
<organism evidence="2 3">
    <name type="scientific">Nesidiocoris tenuis</name>
    <dbReference type="NCBI Taxonomy" id="355587"/>
    <lineage>
        <taxon>Eukaryota</taxon>
        <taxon>Metazoa</taxon>
        <taxon>Ecdysozoa</taxon>
        <taxon>Arthropoda</taxon>
        <taxon>Hexapoda</taxon>
        <taxon>Insecta</taxon>
        <taxon>Pterygota</taxon>
        <taxon>Neoptera</taxon>
        <taxon>Paraneoptera</taxon>
        <taxon>Hemiptera</taxon>
        <taxon>Heteroptera</taxon>
        <taxon>Panheteroptera</taxon>
        <taxon>Cimicomorpha</taxon>
        <taxon>Miridae</taxon>
        <taxon>Dicyphina</taxon>
        <taxon>Nesidiocoris</taxon>
    </lineage>
</organism>
<proteinExistence type="predicted"/>
<gene>
    <name evidence="2" type="ORF">NTEN_LOCUS19161</name>
</gene>
<dbReference type="EMBL" id="CADCXU010028207">
    <property type="protein sequence ID" value="CAB0014751.1"/>
    <property type="molecule type" value="Genomic_DNA"/>
</dbReference>
<evidence type="ECO:0000313" key="2">
    <source>
        <dbReference type="EMBL" id="CAB0014751.1"/>
    </source>
</evidence>
<keyword evidence="3" id="KW-1185">Reference proteome</keyword>
<dbReference type="OrthoDB" id="2157184at2759"/>
<name>A0A6H5HA24_9HEMI</name>